<gene>
    <name evidence="2" type="ORF">AAES_63361</name>
</gene>
<accession>A0A0Q3RCB3</accession>
<name>A0A0Q3RCB3_AMAAE</name>
<keyword evidence="3" id="KW-1185">Reference proteome</keyword>
<organism evidence="2 3">
    <name type="scientific">Amazona aestiva</name>
    <name type="common">Blue-fronted Amazon parrot</name>
    <dbReference type="NCBI Taxonomy" id="12930"/>
    <lineage>
        <taxon>Eukaryota</taxon>
        <taxon>Metazoa</taxon>
        <taxon>Chordata</taxon>
        <taxon>Craniata</taxon>
        <taxon>Vertebrata</taxon>
        <taxon>Euteleostomi</taxon>
        <taxon>Archelosauria</taxon>
        <taxon>Archosauria</taxon>
        <taxon>Dinosauria</taxon>
        <taxon>Saurischia</taxon>
        <taxon>Theropoda</taxon>
        <taxon>Coelurosauria</taxon>
        <taxon>Aves</taxon>
        <taxon>Neognathae</taxon>
        <taxon>Neoaves</taxon>
        <taxon>Telluraves</taxon>
        <taxon>Australaves</taxon>
        <taxon>Psittaciformes</taxon>
        <taxon>Psittacidae</taxon>
        <taxon>Amazona</taxon>
    </lineage>
</organism>
<proteinExistence type="predicted"/>
<evidence type="ECO:0000313" key="3">
    <source>
        <dbReference type="Proteomes" id="UP000051836"/>
    </source>
</evidence>
<feature type="transmembrane region" description="Helical" evidence="1">
    <location>
        <begin position="122"/>
        <end position="138"/>
    </location>
</feature>
<dbReference type="AlphaFoldDB" id="A0A0Q3RCB3"/>
<keyword evidence="1" id="KW-0472">Membrane</keyword>
<dbReference type="EMBL" id="LMAW01001614">
    <property type="protein sequence ID" value="KQK83097.1"/>
    <property type="molecule type" value="Genomic_DNA"/>
</dbReference>
<evidence type="ECO:0000256" key="1">
    <source>
        <dbReference type="SAM" id="Phobius"/>
    </source>
</evidence>
<reference evidence="2 3" key="1">
    <citation type="submission" date="2015-10" db="EMBL/GenBank/DDBJ databases">
        <authorList>
            <person name="Gilbert D.G."/>
        </authorList>
    </citation>
    <scope>NUCLEOTIDE SEQUENCE [LARGE SCALE GENOMIC DNA]</scope>
    <source>
        <strain evidence="2">FVVF132</strain>
    </source>
</reference>
<dbReference type="Proteomes" id="UP000051836">
    <property type="component" value="Unassembled WGS sequence"/>
</dbReference>
<keyword evidence="1" id="KW-0812">Transmembrane</keyword>
<keyword evidence="1" id="KW-1133">Transmembrane helix</keyword>
<comment type="caution">
    <text evidence="2">The sequence shown here is derived from an EMBL/GenBank/DDBJ whole genome shotgun (WGS) entry which is preliminary data.</text>
</comment>
<evidence type="ECO:0000313" key="2">
    <source>
        <dbReference type="EMBL" id="KQK83097.1"/>
    </source>
</evidence>
<protein>
    <submittedName>
        <fullName evidence="2">Uncharacterized protein</fullName>
    </submittedName>
</protein>
<sequence>MGRLGAGKVQLLDLKFIFDICKIKSFQTSLTGLCGVTSFWSRSIWQYQLLPAELAKGVKVLLIQKIQSLQSSDRPLEISVGLMNTGSAAENQAGHCLLLVNASAKSSNEMWTHKEKSKTKQLRLVFFWICLIPCVSYYDSCYPAAWPCLKQEITVREKYPDSSIDKCKLTKKFINQERSKALQDSSLSRFTLMYHLPPFYGCGKSEVTEPDVTTGHQDAQQGRKYLNYQNAFENLVFECYNYFVKFQLLAAMIDGDDPHLKISQTKQQNSLGNCTPHA</sequence>